<keyword evidence="2" id="KW-0040">ANK repeat</keyword>
<dbReference type="Proteomes" id="UP001230188">
    <property type="component" value="Unassembled WGS sequence"/>
</dbReference>
<dbReference type="PANTHER" id="PTHR24198:SF165">
    <property type="entry name" value="ANKYRIN REPEAT-CONTAINING PROTEIN-RELATED"/>
    <property type="match status" value="1"/>
</dbReference>
<reference evidence="3" key="1">
    <citation type="submission" date="2023-01" db="EMBL/GenBank/DDBJ databases">
        <title>Metagenome sequencing of chrysophaentin producing Chrysophaeum taylorii.</title>
        <authorList>
            <person name="Davison J."/>
            <person name="Bewley C."/>
        </authorList>
    </citation>
    <scope>NUCLEOTIDE SEQUENCE</scope>
    <source>
        <strain evidence="3">NIES-1699</strain>
    </source>
</reference>
<accession>A0AAD7UPA1</accession>
<keyword evidence="1" id="KW-0677">Repeat</keyword>
<protein>
    <recommendedName>
        <fullName evidence="5">Ankyrin repeat protein</fullName>
    </recommendedName>
</protein>
<evidence type="ECO:0008006" key="5">
    <source>
        <dbReference type="Google" id="ProtNLM"/>
    </source>
</evidence>
<dbReference type="Pfam" id="PF12796">
    <property type="entry name" value="Ank_2"/>
    <property type="match status" value="1"/>
</dbReference>
<name>A0AAD7UPA1_9STRA</name>
<dbReference type="EMBL" id="JAQMWT010000037">
    <property type="protein sequence ID" value="KAJ8613009.1"/>
    <property type="molecule type" value="Genomic_DNA"/>
</dbReference>
<sequence>MKRAAVEQAKQQLIQAHDVAEQFFETAAELEALMRAIQEDTAAHLASKKPFVRKLAAALEAVCVAENEAQIAEEAVADINLTPGEVKAMMLLQLKTQESVFAAERNALRAANEKLQVRLDALEHIVEALVTHPRFGPIETTNFGVAGGNPPRVLWNNLNKFDTSIPLLEHAVLAGQKKAVEYLLTLGITPKRCQASWCPRTKDSTVEKANALHYASQRGDSVMLGLLLDNCDEGLINQKGAIKTMENRHEGTQLTPLFVAARAASLPCVQLLVERGAETHKDMYEVPEGREGDLVAGFLQTHGSKSVRRF</sequence>
<dbReference type="SUPFAM" id="SSF48403">
    <property type="entry name" value="Ankyrin repeat"/>
    <property type="match status" value="1"/>
</dbReference>
<dbReference type="SMART" id="SM00248">
    <property type="entry name" value="ANK"/>
    <property type="match status" value="3"/>
</dbReference>
<evidence type="ECO:0000256" key="1">
    <source>
        <dbReference type="ARBA" id="ARBA00022737"/>
    </source>
</evidence>
<dbReference type="Gene3D" id="1.25.40.20">
    <property type="entry name" value="Ankyrin repeat-containing domain"/>
    <property type="match status" value="1"/>
</dbReference>
<comment type="caution">
    <text evidence="3">The sequence shown here is derived from an EMBL/GenBank/DDBJ whole genome shotgun (WGS) entry which is preliminary data.</text>
</comment>
<gene>
    <name evidence="3" type="ORF">CTAYLR_004050</name>
</gene>
<keyword evidence="4" id="KW-1185">Reference proteome</keyword>
<dbReference type="PANTHER" id="PTHR24198">
    <property type="entry name" value="ANKYRIN REPEAT AND PROTEIN KINASE DOMAIN-CONTAINING PROTEIN"/>
    <property type="match status" value="1"/>
</dbReference>
<proteinExistence type="predicted"/>
<dbReference type="AlphaFoldDB" id="A0AAD7UPA1"/>
<dbReference type="InterPro" id="IPR036770">
    <property type="entry name" value="Ankyrin_rpt-contain_sf"/>
</dbReference>
<evidence type="ECO:0000313" key="4">
    <source>
        <dbReference type="Proteomes" id="UP001230188"/>
    </source>
</evidence>
<dbReference type="InterPro" id="IPR002110">
    <property type="entry name" value="Ankyrin_rpt"/>
</dbReference>
<evidence type="ECO:0000256" key="2">
    <source>
        <dbReference type="ARBA" id="ARBA00023043"/>
    </source>
</evidence>
<evidence type="ECO:0000313" key="3">
    <source>
        <dbReference type="EMBL" id="KAJ8613009.1"/>
    </source>
</evidence>
<organism evidence="3 4">
    <name type="scientific">Chrysophaeum taylorii</name>
    <dbReference type="NCBI Taxonomy" id="2483200"/>
    <lineage>
        <taxon>Eukaryota</taxon>
        <taxon>Sar</taxon>
        <taxon>Stramenopiles</taxon>
        <taxon>Ochrophyta</taxon>
        <taxon>Pelagophyceae</taxon>
        <taxon>Pelagomonadales</taxon>
        <taxon>Pelagomonadaceae</taxon>
        <taxon>Chrysophaeum</taxon>
    </lineage>
</organism>